<evidence type="ECO:0000313" key="7">
    <source>
        <dbReference type="Proteomes" id="UP000237655"/>
    </source>
</evidence>
<dbReference type="PANTHER" id="PTHR30055:SF234">
    <property type="entry name" value="HTH-TYPE TRANSCRIPTIONAL REGULATOR BETI"/>
    <property type="match status" value="1"/>
</dbReference>
<dbReference type="SUPFAM" id="SSF46689">
    <property type="entry name" value="Homeodomain-like"/>
    <property type="match status" value="1"/>
</dbReference>
<evidence type="ECO:0000256" key="1">
    <source>
        <dbReference type="ARBA" id="ARBA00023015"/>
    </source>
</evidence>
<dbReference type="Gene3D" id="1.10.357.10">
    <property type="entry name" value="Tetracycline Repressor, domain 2"/>
    <property type="match status" value="1"/>
</dbReference>
<evidence type="ECO:0000256" key="3">
    <source>
        <dbReference type="ARBA" id="ARBA00023163"/>
    </source>
</evidence>
<dbReference type="Pfam" id="PF00440">
    <property type="entry name" value="TetR_N"/>
    <property type="match status" value="1"/>
</dbReference>
<keyword evidence="7" id="KW-1185">Reference proteome</keyword>
<protein>
    <submittedName>
        <fullName evidence="6">TetR/AcrR family transcriptional regulator</fullName>
    </submittedName>
</protein>
<keyword evidence="1" id="KW-0805">Transcription regulation</keyword>
<accession>A0A2S0MUJ7</accession>
<dbReference type="KEGG" id="thas:C6Y53_00640"/>
<keyword evidence="2 4" id="KW-0238">DNA-binding</keyword>
<dbReference type="EMBL" id="CP027665">
    <property type="protein sequence ID" value="AVO39569.1"/>
    <property type="molecule type" value="Genomic_DNA"/>
</dbReference>
<name>A0A2S0MUJ7_9RHOB</name>
<dbReference type="PRINTS" id="PR00455">
    <property type="entry name" value="HTHTETR"/>
</dbReference>
<sequence>MAQHAVTTRKRAPSRRSLEARARIFDAAEQVFAERGFEGASIRDIAERARVQKASVNFHGGAKEDLFERIVTRRADELSTARIAALEAVGPCPRDPAAELIAAFAMPLLDRAFGGDPQWMAYARLIAIVSADPRWNDLTARLYDPVAMTYARRLSASYPDASPEDVAAGMVFSVSAMLALCTSQWRITALSPGNPDPGRAALIDRLIDYCAAGMTTLLGAPVR</sequence>
<dbReference type="Proteomes" id="UP000237655">
    <property type="component" value="Chromosome"/>
</dbReference>
<gene>
    <name evidence="6" type="ORF">C6Y53_00640</name>
</gene>
<dbReference type="InterPro" id="IPR009057">
    <property type="entry name" value="Homeodomain-like_sf"/>
</dbReference>
<evidence type="ECO:0000256" key="4">
    <source>
        <dbReference type="PROSITE-ProRule" id="PRU00335"/>
    </source>
</evidence>
<dbReference type="AlphaFoldDB" id="A0A2S0MUJ7"/>
<dbReference type="InterPro" id="IPR050109">
    <property type="entry name" value="HTH-type_TetR-like_transc_reg"/>
</dbReference>
<dbReference type="Pfam" id="PF17939">
    <property type="entry name" value="TetR_C_30"/>
    <property type="match status" value="1"/>
</dbReference>
<dbReference type="InterPro" id="IPR041586">
    <property type="entry name" value="PsrA_TetR_C"/>
</dbReference>
<evidence type="ECO:0000313" key="6">
    <source>
        <dbReference type="EMBL" id="AVO39569.1"/>
    </source>
</evidence>
<dbReference type="InterPro" id="IPR036271">
    <property type="entry name" value="Tet_transcr_reg_TetR-rel_C_sf"/>
</dbReference>
<dbReference type="SUPFAM" id="SSF48498">
    <property type="entry name" value="Tetracyclin repressor-like, C-terminal domain"/>
    <property type="match status" value="1"/>
</dbReference>
<keyword evidence="3" id="KW-0804">Transcription</keyword>
<organism evidence="6 7">
    <name type="scientific">Pukyongiella litopenaei</name>
    <dbReference type="NCBI Taxonomy" id="2605946"/>
    <lineage>
        <taxon>Bacteria</taxon>
        <taxon>Pseudomonadati</taxon>
        <taxon>Pseudomonadota</taxon>
        <taxon>Alphaproteobacteria</taxon>
        <taxon>Rhodobacterales</taxon>
        <taxon>Paracoccaceae</taxon>
        <taxon>Pukyongiella</taxon>
    </lineage>
</organism>
<proteinExistence type="predicted"/>
<dbReference type="GO" id="GO:0000976">
    <property type="term" value="F:transcription cis-regulatory region binding"/>
    <property type="evidence" value="ECO:0007669"/>
    <property type="project" value="TreeGrafter"/>
</dbReference>
<reference evidence="7" key="1">
    <citation type="submission" date="2018-03" db="EMBL/GenBank/DDBJ databases">
        <title>Genomic analysis of the strain SH-1 isolated from shrimp intestine.</title>
        <authorList>
            <person name="Kim Y.-S."/>
            <person name="Kim S.-E."/>
            <person name="Kim K.-H."/>
        </authorList>
    </citation>
    <scope>NUCLEOTIDE SEQUENCE [LARGE SCALE GENOMIC DNA]</scope>
    <source>
        <strain evidence="7">SH-1</strain>
    </source>
</reference>
<dbReference type="InterPro" id="IPR001647">
    <property type="entry name" value="HTH_TetR"/>
</dbReference>
<evidence type="ECO:0000259" key="5">
    <source>
        <dbReference type="PROSITE" id="PS50977"/>
    </source>
</evidence>
<feature type="DNA-binding region" description="H-T-H motif" evidence="4">
    <location>
        <begin position="41"/>
        <end position="60"/>
    </location>
</feature>
<dbReference type="GO" id="GO:0003700">
    <property type="term" value="F:DNA-binding transcription factor activity"/>
    <property type="evidence" value="ECO:0007669"/>
    <property type="project" value="TreeGrafter"/>
</dbReference>
<dbReference type="RefSeq" id="WP_106473873.1">
    <property type="nucleotide sequence ID" value="NZ_CP027665.1"/>
</dbReference>
<dbReference type="PANTHER" id="PTHR30055">
    <property type="entry name" value="HTH-TYPE TRANSCRIPTIONAL REGULATOR RUTR"/>
    <property type="match status" value="1"/>
</dbReference>
<feature type="domain" description="HTH tetR-type" evidence="5">
    <location>
        <begin position="18"/>
        <end position="78"/>
    </location>
</feature>
<evidence type="ECO:0000256" key="2">
    <source>
        <dbReference type="ARBA" id="ARBA00023125"/>
    </source>
</evidence>
<dbReference type="PROSITE" id="PS50977">
    <property type="entry name" value="HTH_TETR_2"/>
    <property type="match status" value="1"/>
</dbReference>